<feature type="transmembrane region" description="Helical" evidence="1">
    <location>
        <begin position="222"/>
        <end position="245"/>
    </location>
</feature>
<dbReference type="InterPro" id="IPR037185">
    <property type="entry name" value="EmrE-like"/>
</dbReference>
<name>A0A318GYA6_9BURK</name>
<dbReference type="GO" id="GO:0016020">
    <property type="term" value="C:membrane"/>
    <property type="evidence" value="ECO:0007669"/>
    <property type="project" value="InterPro"/>
</dbReference>
<feature type="transmembrane region" description="Helical" evidence="1">
    <location>
        <begin position="252"/>
        <end position="272"/>
    </location>
</feature>
<dbReference type="PANTHER" id="PTHR22911">
    <property type="entry name" value="ACYL-MALONYL CONDENSING ENZYME-RELATED"/>
    <property type="match status" value="1"/>
</dbReference>
<evidence type="ECO:0000313" key="3">
    <source>
        <dbReference type="EMBL" id="PXW95002.1"/>
    </source>
</evidence>
<feature type="transmembrane region" description="Helical" evidence="1">
    <location>
        <begin position="43"/>
        <end position="67"/>
    </location>
</feature>
<keyword evidence="1" id="KW-0812">Transmembrane</keyword>
<feature type="transmembrane region" description="Helical" evidence="1">
    <location>
        <begin position="278"/>
        <end position="299"/>
    </location>
</feature>
<feature type="transmembrane region" description="Helical" evidence="1">
    <location>
        <begin position="189"/>
        <end position="210"/>
    </location>
</feature>
<feature type="transmembrane region" description="Helical" evidence="1">
    <location>
        <begin position="79"/>
        <end position="98"/>
    </location>
</feature>
<dbReference type="AlphaFoldDB" id="A0A318GYA6"/>
<keyword evidence="1" id="KW-1133">Transmembrane helix</keyword>
<dbReference type="InterPro" id="IPR000620">
    <property type="entry name" value="EamA_dom"/>
</dbReference>
<organism evidence="3 4">
    <name type="scientific">Sphaerotilus hippei</name>
    <dbReference type="NCBI Taxonomy" id="744406"/>
    <lineage>
        <taxon>Bacteria</taxon>
        <taxon>Pseudomonadati</taxon>
        <taxon>Pseudomonadota</taxon>
        <taxon>Betaproteobacteria</taxon>
        <taxon>Burkholderiales</taxon>
        <taxon>Sphaerotilaceae</taxon>
        <taxon>Sphaerotilus</taxon>
    </lineage>
</organism>
<protein>
    <submittedName>
        <fullName evidence="3">Threonine/homoserine efflux transporter RhtA</fullName>
    </submittedName>
</protein>
<reference evidence="3 4" key="1">
    <citation type="submission" date="2018-05" db="EMBL/GenBank/DDBJ databases">
        <title>Genomic Encyclopedia of Type Strains, Phase IV (KMG-IV): sequencing the most valuable type-strain genomes for metagenomic binning, comparative biology and taxonomic classification.</title>
        <authorList>
            <person name="Goeker M."/>
        </authorList>
    </citation>
    <scope>NUCLEOTIDE SEQUENCE [LARGE SCALE GENOMIC DNA]</scope>
    <source>
        <strain evidence="3 4">DSM 566</strain>
    </source>
</reference>
<proteinExistence type="predicted"/>
<keyword evidence="1" id="KW-0472">Membrane</keyword>
<feature type="transmembrane region" description="Helical" evidence="1">
    <location>
        <begin position="104"/>
        <end position="125"/>
    </location>
</feature>
<evidence type="ECO:0000313" key="4">
    <source>
        <dbReference type="Proteomes" id="UP000247811"/>
    </source>
</evidence>
<feature type="transmembrane region" description="Helical" evidence="1">
    <location>
        <begin position="155"/>
        <end position="177"/>
    </location>
</feature>
<accession>A0A318GYA6</accession>
<dbReference type="EMBL" id="QJJS01000011">
    <property type="protein sequence ID" value="PXW95002.1"/>
    <property type="molecule type" value="Genomic_DNA"/>
</dbReference>
<feature type="transmembrane region" description="Helical" evidence="1">
    <location>
        <begin position="18"/>
        <end position="37"/>
    </location>
</feature>
<dbReference type="PANTHER" id="PTHR22911:SF103">
    <property type="entry name" value="BLR2811 PROTEIN"/>
    <property type="match status" value="1"/>
</dbReference>
<feature type="domain" description="EamA" evidence="2">
    <location>
        <begin position="158"/>
        <end position="288"/>
    </location>
</feature>
<evidence type="ECO:0000259" key="2">
    <source>
        <dbReference type="Pfam" id="PF00892"/>
    </source>
</evidence>
<sequence>MSAASTGPAAPRAGTETLGIVLILAAACCFATMDSSIRHAGRLLPVLLILWLRYLTQAVLVGAWLLCRPGESLRSAHPRFQLVRGVLLLGTSAMSFWGVQAMPVAEFTAINMLTPVLVTLFAGWFLHERVDARRWALVVGAFAGALIVMRPGSGVFGWAVLFPLCGALTYASFQVLTSKLAALESPMTTHFYTGLIGTVLLAPVLALHGVSPLALMAEADGATRALVLLIGLLGTGGHLLLLLALGRAPASTLMPFLYGQIGVAALLGWLLFGDLPDGWSWVGMSVIACCGATCAWLNLRPAGVARQ</sequence>
<keyword evidence="4" id="KW-1185">Reference proteome</keyword>
<evidence type="ECO:0000256" key="1">
    <source>
        <dbReference type="SAM" id="Phobius"/>
    </source>
</evidence>
<dbReference type="Proteomes" id="UP000247811">
    <property type="component" value="Unassembled WGS sequence"/>
</dbReference>
<feature type="domain" description="EamA" evidence="2">
    <location>
        <begin position="18"/>
        <end position="149"/>
    </location>
</feature>
<dbReference type="OrthoDB" id="8584557at2"/>
<feature type="transmembrane region" description="Helical" evidence="1">
    <location>
        <begin position="132"/>
        <end position="149"/>
    </location>
</feature>
<dbReference type="RefSeq" id="WP_110401240.1">
    <property type="nucleotide sequence ID" value="NZ_QJJS01000011.1"/>
</dbReference>
<dbReference type="Pfam" id="PF00892">
    <property type="entry name" value="EamA"/>
    <property type="match status" value="2"/>
</dbReference>
<dbReference type="SUPFAM" id="SSF103481">
    <property type="entry name" value="Multidrug resistance efflux transporter EmrE"/>
    <property type="match status" value="2"/>
</dbReference>
<gene>
    <name evidence="3" type="ORF">C7444_11186</name>
</gene>
<comment type="caution">
    <text evidence="3">The sequence shown here is derived from an EMBL/GenBank/DDBJ whole genome shotgun (WGS) entry which is preliminary data.</text>
</comment>